<gene>
    <name evidence="2" type="ORF">GCM10011534_04060</name>
</gene>
<organism evidence="2 3">
    <name type="scientific">Pseudooceanicola nanhaiensis</name>
    <dbReference type="NCBI Taxonomy" id="375761"/>
    <lineage>
        <taxon>Bacteria</taxon>
        <taxon>Pseudomonadati</taxon>
        <taxon>Pseudomonadota</taxon>
        <taxon>Alphaproteobacteria</taxon>
        <taxon>Rhodobacterales</taxon>
        <taxon>Paracoccaceae</taxon>
        <taxon>Pseudooceanicola</taxon>
    </lineage>
</organism>
<keyword evidence="3" id="KW-1185">Reference proteome</keyword>
<proteinExistence type="predicted"/>
<dbReference type="Proteomes" id="UP000649829">
    <property type="component" value="Unassembled WGS sequence"/>
</dbReference>
<reference evidence="2" key="2">
    <citation type="submission" date="2020-09" db="EMBL/GenBank/DDBJ databases">
        <authorList>
            <person name="Sun Q."/>
            <person name="Zhou Y."/>
        </authorList>
    </citation>
    <scope>NUCLEOTIDE SEQUENCE</scope>
    <source>
        <strain evidence="2">CGMCC 1.6293</strain>
    </source>
</reference>
<feature type="region of interest" description="Disordered" evidence="1">
    <location>
        <begin position="58"/>
        <end position="88"/>
    </location>
</feature>
<dbReference type="AlphaFoldDB" id="A0A917SLA6"/>
<evidence type="ECO:0000256" key="1">
    <source>
        <dbReference type="SAM" id="MobiDB-lite"/>
    </source>
</evidence>
<evidence type="ECO:0000313" key="2">
    <source>
        <dbReference type="EMBL" id="GGL85327.1"/>
    </source>
</evidence>
<name>A0A917SLA6_9RHOB</name>
<comment type="caution">
    <text evidence="2">The sequence shown here is derived from an EMBL/GenBank/DDBJ whole genome shotgun (WGS) entry which is preliminary data.</text>
</comment>
<accession>A0A917SLA6</accession>
<sequence>MVRDAVDPKGVIGESYRIEGIRVEECRSIFMDWALSLPDGADTPGALDVLIARHAETEPDHPMSGILRDGRKGMATPTRRGGRRGRVM</sequence>
<protein>
    <submittedName>
        <fullName evidence="2">Uncharacterized protein</fullName>
    </submittedName>
</protein>
<evidence type="ECO:0000313" key="3">
    <source>
        <dbReference type="Proteomes" id="UP000649829"/>
    </source>
</evidence>
<reference evidence="2" key="1">
    <citation type="journal article" date="2014" name="Int. J. Syst. Evol. Microbiol.">
        <title>Complete genome sequence of Corynebacterium casei LMG S-19264T (=DSM 44701T), isolated from a smear-ripened cheese.</title>
        <authorList>
            <consortium name="US DOE Joint Genome Institute (JGI-PGF)"/>
            <person name="Walter F."/>
            <person name="Albersmeier A."/>
            <person name="Kalinowski J."/>
            <person name="Ruckert C."/>
        </authorList>
    </citation>
    <scope>NUCLEOTIDE SEQUENCE</scope>
    <source>
        <strain evidence="2">CGMCC 1.6293</strain>
    </source>
</reference>
<dbReference type="EMBL" id="BMLF01000001">
    <property type="protein sequence ID" value="GGL85327.1"/>
    <property type="molecule type" value="Genomic_DNA"/>
</dbReference>